<evidence type="ECO:0000256" key="5">
    <source>
        <dbReference type="ARBA" id="ARBA00022801"/>
    </source>
</evidence>
<dbReference type="InterPro" id="IPR019533">
    <property type="entry name" value="Peptidase_S26"/>
</dbReference>
<name>A0A224XAW1_9LACT</name>
<dbReference type="GO" id="GO:0005886">
    <property type="term" value="C:plasma membrane"/>
    <property type="evidence" value="ECO:0007669"/>
    <property type="project" value="UniProtKB-SubCell"/>
</dbReference>
<keyword evidence="9" id="KW-1185">Reference proteome</keyword>
<keyword evidence="6" id="KW-0812">Transmembrane</keyword>
<dbReference type="PROSITE" id="PS00760">
    <property type="entry name" value="SPASE_I_2"/>
    <property type="match status" value="1"/>
</dbReference>
<proteinExistence type="inferred from homology"/>
<dbReference type="InterPro" id="IPR036286">
    <property type="entry name" value="LexA/Signal_pep-like_sf"/>
</dbReference>
<dbReference type="Proteomes" id="UP000218689">
    <property type="component" value="Unassembled WGS sequence"/>
</dbReference>
<dbReference type="Pfam" id="PF10502">
    <property type="entry name" value="Peptidase_S26"/>
    <property type="match status" value="1"/>
</dbReference>
<dbReference type="SUPFAM" id="SSF51306">
    <property type="entry name" value="LexA/Signal peptidase"/>
    <property type="match status" value="1"/>
</dbReference>
<feature type="transmembrane region" description="Helical" evidence="6">
    <location>
        <begin position="12"/>
        <end position="34"/>
    </location>
</feature>
<dbReference type="PANTHER" id="PTHR43390">
    <property type="entry name" value="SIGNAL PEPTIDASE I"/>
    <property type="match status" value="1"/>
</dbReference>
<evidence type="ECO:0000313" key="8">
    <source>
        <dbReference type="EMBL" id="GAX48390.1"/>
    </source>
</evidence>
<comment type="catalytic activity">
    <reaction evidence="1 6">
        <text>Cleavage of hydrophobic, N-terminal signal or leader sequences from secreted and periplasmic proteins.</text>
        <dbReference type="EC" id="3.4.21.89"/>
    </reaction>
</comment>
<dbReference type="Gene3D" id="2.10.109.10">
    <property type="entry name" value="Umud Fragment, subunit A"/>
    <property type="match status" value="1"/>
</dbReference>
<comment type="caution">
    <text evidence="8">The sequence shown here is derived from an EMBL/GenBank/DDBJ whole genome shotgun (WGS) entry which is preliminary data.</text>
</comment>
<feature type="domain" description="Peptidase S26" evidence="7">
    <location>
        <begin position="16"/>
        <end position="117"/>
    </location>
</feature>
<gene>
    <name evidence="8" type="ORF">RsY01_2012</name>
</gene>
<comment type="similarity">
    <text evidence="3 6">Belongs to the peptidase S26 family.</text>
</comment>
<dbReference type="EMBL" id="BEDT01000006">
    <property type="protein sequence ID" value="GAX48390.1"/>
    <property type="molecule type" value="Genomic_DNA"/>
</dbReference>
<dbReference type="NCBIfam" id="TIGR02227">
    <property type="entry name" value="sigpep_I_bact"/>
    <property type="match status" value="1"/>
</dbReference>
<protein>
    <recommendedName>
        <fullName evidence="4 6">Signal peptidase I</fullName>
        <ecNumber evidence="4 6">3.4.21.89</ecNumber>
    </recommendedName>
</protein>
<evidence type="ECO:0000256" key="4">
    <source>
        <dbReference type="ARBA" id="ARBA00013208"/>
    </source>
</evidence>
<dbReference type="PRINTS" id="PR00727">
    <property type="entry name" value="LEADERPTASE"/>
</dbReference>
<evidence type="ECO:0000313" key="9">
    <source>
        <dbReference type="Proteomes" id="UP000218689"/>
    </source>
</evidence>
<reference evidence="9" key="1">
    <citation type="submission" date="2017-08" db="EMBL/GenBank/DDBJ databases">
        <title>Draft genome sequence of Lactococcus sp. strain Rs-Y01, isolated from the gut of the lower termite Reticulitermes speratus.</title>
        <authorList>
            <person name="Ohkuma M."/>
            <person name="Yuki M."/>
        </authorList>
    </citation>
    <scope>NUCLEOTIDE SEQUENCE [LARGE SCALE GENOMIC DNA]</scope>
    <source>
        <strain evidence="9">Rs-Y01</strain>
    </source>
</reference>
<dbReference type="InterPro" id="IPR019757">
    <property type="entry name" value="Pept_S26A_signal_pept_1_Lys-AS"/>
</dbReference>
<keyword evidence="6" id="KW-0645">Protease</keyword>
<keyword evidence="6" id="KW-0472">Membrane</keyword>
<accession>A0A224XAW1</accession>
<dbReference type="PANTHER" id="PTHR43390:SF1">
    <property type="entry name" value="CHLOROPLAST PROCESSING PEPTIDASE"/>
    <property type="match status" value="1"/>
</dbReference>
<dbReference type="GO" id="GO:0004252">
    <property type="term" value="F:serine-type endopeptidase activity"/>
    <property type="evidence" value="ECO:0007669"/>
    <property type="project" value="InterPro"/>
</dbReference>
<dbReference type="CDD" id="cd06462">
    <property type="entry name" value="Peptidase_S24_S26"/>
    <property type="match status" value="1"/>
</dbReference>
<evidence type="ECO:0000256" key="6">
    <source>
        <dbReference type="RuleBase" id="RU362042"/>
    </source>
</evidence>
<keyword evidence="5 6" id="KW-0378">Hydrolase</keyword>
<dbReference type="EC" id="3.4.21.89" evidence="4 6"/>
<sequence>MKIFKTRWQMFFVSSLVTIIIIFIALFLSRPYIWQSVVVDGHAMDPNFVAGQRLIIIKTSKIERFDIVVAKEQGTKHILKRVIGLPGDTISYDKDALTINGQVVAEPYLKNYQNKFATDKLQSTYHYNGFFKA</sequence>
<organism evidence="8 9">
    <name type="scientific">Pseudolactococcus reticulitermitis</name>
    <dbReference type="NCBI Taxonomy" id="2025039"/>
    <lineage>
        <taxon>Bacteria</taxon>
        <taxon>Bacillati</taxon>
        <taxon>Bacillota</taxon>
        <taxon>Bacilli</taxon>
        <taxon>Lactobacillales</taxon>
        <taxon>Streptococcaceae</taxon>
        <taxon>Pseudolactococcus</taxon>
    </lineage>
</organism>
<comment type="subcellular location">
    <subcellularLocation>
        <location evidence="2">Cell membrane</location>
        <topology evidence="2">Single-pass type II membrane protein</topology>
    </subcellularLocation>
    <subcellularLocation>
        <location evidence="6">Membrane</location>
        <topology evidence="6">Single-pass type II membrane protein</topology>
    </subcellularLocation>
</comment>
<dbReference type="GO" id="GO:0009003">
    <property type="term" value="F:signal peptidase activity"/>
    <property type="evidence" value="ECO:0007669"/>
    <property type="project" value="UniProtKB-EC"/>
</dbReference>
<evidence type="ECO:0000256" key="3">
    <source>
        <dbReference type="ARBA" id="ARBA00009370"/>
    </source>
</evidence>
<evidence type="ECO:0000256" key="2">
    <source>
        <dbReference type="ARBA" id="ARBA00004401"/>
    </source>
</evidence>
<evidence type="ECO:0000259" key="7">
    <source>
        <dbReference type="Pfam" id="PF10502"/>
    </source>
</evidence>
<dbReference type="GO" id="GO:0006465">
    <property type="term" value="P:signal peptide processing"/>
    <property type="evidence" value="ECO:0007669"/>
    <property type="project" value="InterPro"/>
</dbReference>
<dbReference type="AlphaFoldDB" id="A0A224XAW1"/>
<evidence type="ECO:0000256" key="1">
    <source>
        <dbReference type="ARBA" id="ARBA00000677"/>
    </source>
</evidence>
<keyword evidence="6" id="KW-1133">Transmembrane helix</keyword>
<dbReference type="InterPro" id="IPR000223">
    <property type="entry name" value="Pept_S26A_signal_pept_1"/>
</dbReference>